<dbReference type="EMBL" id="CP036150">
    <property type="protein sequence ID" value="QEN09276.1"/>
    <property type="molecule type" value="Genomic_DNA"/>
</dbReference>
<dbReference type="KEGG" id="ock:EXM22_15290"/>
<dbReference type="OrthoDB" id="370992at2"/>
<keyword evidence="2" id="KW-1185">Reference proteome</keyword>
<reference evidence="1 2" key="1">
    <citation type="submission" date="2019-02" db="EMBL/GenBank/DDBJ databases">
        <title>Complete Genome Sequence and Methylome Analysis of free living Spirochaetas.</title>
        <authorList>
            <person name="Fomenkov A."/>
            <person name="Dubinina G."/>
            <person name="Leshcheva N."/>
            <person name="Mikheeva N."/>
            <person name="Grabovich M."/>
            <person name="Vincze T."/>
            <person name="Roberts R.J."/>
        </authorList>
    </citation>
    <scope>NUCLEOTIDE SEQUENCE [LARGE SCALE GENOMIC DNA]</scope>
    <source>
        <strain evidence="1 2">K2</strain>
    </source>
</reference>
<evidence type="ECO:0008006" key="3">
    <source>
        <dbReference type="Google" id="ProtNLM"/>
    </source>
</evidence>
<dbReference type="PROSITE" id="PS51257">
    <property type="entry name" value="PROKAR_LIPOPROTEIN"/>
    <property type="match status" value="1"/>
</dbReference>
<accession>A0A5C1QRT7</accession>
<dbReference type="AlphaFoldDB" id="A0A5C1QRT7"/>
<evidence type="ECO:0000313" key="2">
    <source>
        <dbReference type="Proteomes" id="UP000324209"/>
    </source>
</evidence>
<sequence length="188" mass="20377">MKKSLIITSALIALVLLVGCASGSGEKVEERRDLPDWFLNPPSSDEVIYGLGMAKMSSDSLSRDTAIARARKDVALQVSTRVQSMMTDYVQEAGAEGNSQTISFVESITKQVADVELRNSVTDKVYAATDGNWFAMVSYPTSNFTEDVASVFSRNEDAAFADFKADEALRMLDANIANDPLKSSVTAQ</sequence>
<organism evidence="1 2">
    <name type="scientific">Oceanispirochaeta crateris</name>
    <dbReference type="NCBI Taxonomy" id="2518645"/>
    <lineage>
        <taxon>Bacteria</taxon>
        <taxon>Pseudomonadati</taxon>
        <taxon>Spirochaetota</taxon>
        <taxon>Spirochaetia</taxon>
        <taxon>Spirochaetales</taxon>
        <taxon>Spirochaetaceae</taxon>
        <taxon>Oceanispirochaeta</taxon>
    </lineage>
</organism>
<dbReference type="RefSeq" id="WP_149487351.1">
    <property type="nucleotide sequence ID" value="NZ_CP036150.1"/>
</dbReference>
<dbReference type="Proteomes" id="UP000324209">
    <property type="component" value="Chromosome"/>
</dbReference>
<evidence type="ECO:0000313" key="1">
    <source>
        <dbReference type="EMBL" id="QEN09276.1"/>
    </source>
</evidence>
<name>A0A5C1QRT7_9SPIO</name>
<protein>
    <recommendedName>
        <fullName evidence="3">LPP20 lipoprotein</fullName>
    </recommendedName>
</protein>
<proteinExistence type="predicted"/>
<dbReference type="Gene3D" id="3.10.28.20">
    <property type="entry name" value="Acetamidase/Formamidase-like domains"/>
    <property type="match status" value="1"/>
</dbReference>
<gene>
    <name evidence="1" type="ORF">EXM22_15290</name>
</gene>